<dbReference type="AlphaFoldDB" id="A0A5C5WPB0"/>
<evidence type="ECO:0000256" key="3">
    <source>
        <dbReference type="ARBA" id="ARBA00022553"/>
    </source>
</evidence>
<dbReference type="InterPro" id="IPR003594">
    <property type="entry name" value="HATPase_dom"/>
</dbReference>
<dbReference type="EC" id="2.7.13.3" evidence="2"/>
<dbReference type="InterPro" id="IPR036890">
    <property type="entry name" value="HATPase_C_sf"/>
</dbReference>
<feature type="domain" description="Histidine kinase/HSP90-like ATPase" evidence="9">
    <location>
        <begin position="114"/>
        <end position="209"/>
    </location>
</feature>
<dbReference type="GO" id="GO:0000155">
    <property type="term" value="F:phosphorelay sensor kinase activity"/>
    <property type="evidence" value="ECO:0007669"/>
    <property type="project" value="InterPro"/>
</dbReference>
<evidence type="ECO:0000256" key="4">
    <source>
        <dbReference type="ARBA" id="ARBA00022679"/>
    </source>
</evidence>
<keyword evidence="4 10" id="KW-0808">Transferase</keyword>
<dbReference type="GO" id="GO:0046983">
    <property type="term" value="F:protein dimerization activity"/>
    <property type="evidence" value="ECO:0007669"/>
    <property type="project" value="InterPro"/>
</dbReference>
<organism evidence="10 11">
    <name type="scientific">Rubripirellula amarantea</name>
    <dbReference type="NCBI Taxonomy" id="2527999"/>
    <lineage>
        <taxon>Bacteria</taxon>
        <taxon>Pseudomonadati</taxon>
        <taxon>Planctomycetota</taxon>
        <taxon>Planctomycetia</taxon>
        <taxon>Pirellulales</taxon>
        <taxon>Pirellulaceae</taxon>
        <taxon>Rubripirellula</taxon>
    </lineage>
</organism>
<evidence type="ECO:0000313" key="10">
    <source>
        <dbReference type="EMBL" id="TWT52407.1"/>
    </source>
</evidence>
<evidence type="ECO:0000259" key="9">
    <source>
        <dbReference type="SMART" id="SM00387"/>
    </source>
</evidence>
<comment type="catalytic activity">
    <reaction evidence="1">
        <text>ATP + protein L-histidine = ADP + protein N-phospho-L-histidine.</text>
        <dbReference type="EC" id="2.7.13.3"/>
    </reaction>
</comment>
<dbReference type="EMBL" id="SJPI01000001">
    <property type="protein sequence ID" value="TWT52407.1"/>
    <property type="molecule type" value="Genomic_DNA"/>
</dbReference>
<dbReference type="GO" id="GO:0016020">
    <property type="term" value="C:membrane"/>
    <property type="evidence" value="ECO:0007669"/>
    <property type="project" value="InterPro"/>
</dbReference>
<evidence type="ECO:0000256" key="6">
    <source>
        <dbReference type="ARBA" id="ARBA00022777"/>
    </source>
</evidence>
<dbReference type="SUPFAM" id="SSF55874">
    <property type="entry name" value="ATPase domain of HSP90 chaperone/DNA topoisomerase II/histidine kinase"/>
    <property type="match status" value="1"/>
</dbReference>
<dbReference type="InterPro" id="IPR011712">
    <property type="entry name" value="Sig_transdc_His_kin_sub3_dim/P"/>
</dbReference>
<sequence length="209" mass="23087">MVSPSDPVELERLRIGHEIHDAVLPFIFASSAGITRLLEDAKGRLEQDDLDQLHQVAQWLDEAMQTGRRLLTEIYPPALDSTTWDRAAADTLARLYQTLPTIKWDVADTDDGQTSPVALASYRITVEACRNAIRHGRAKNISVFFHRGSDRDYLLTITDDGEGFDPTLDREGHFGIAAMKSRAEVMGGDLAIESTPGGPTTVRVKLPCD</sequence>
<dbReference type="Pfam" id="PF02518">
    <property type="entry name" value="HATPase_c"/>
    <property type="match status" value="1"/>
</dbReference>
<accession>A0A5C5WPB0</accession>
<dbReference type="PANTHER" id="PTHR24421">
    <property type="entry name" value="NITRATE/NITRITE SENSOR PROTEIN NARX-RELATED"/>
    <property type="match status" value="1"/>
</dbReference>
<dbReference type="CDD" id="cd16917">
    <property type="entry name" value="HATPase_UhpB-NarQ-NarX-like"/>
    <property type="match status" value="1"/>
</dbReference>
<protein>
    <recommendedName>
        <fullName evidence="2">histidine kinase</fullName>
        <ecNumber evidence="2">2.7.13.3</ecNumber>
    </recommendedName>
</protein>
<dbReference type="Proteomes" id="UP000316598">
    <property type="component" value="Unassembled WGS sequence"/>
</dbReference>
<keyword evidence="7" id="KW-0067">ATP-binding</keyword>
<evidence type="ECO:0000256" key="2">
    <source>
        <dbReference type="ARBA" id="ARBA00012438"/>
    </source>
</evidence>
<dbReference type="PANTHER" id="PTHR24421:SF10">
    <property type="entry name" value="NITRATE_NITRITE SENSOR PROTEIN NARQ"/>
    <property type="match status" value="1"/>
</dbReference>
<keyword evidence="8" id="KW-0902">Two-component regulatory system</keyword>
<comment type="caution">
    <text evidence="10">The sequence shown here is derived from an EMBL/GenBank/DDBJ whole genome shotgun (WGS) entry which is preliminary data.</text>
</comment>
<keyword evidence="5" id="KW-0547">Nucleotide-binding</keyword>
<evidence type="ECO:0000256" key="1">
    <source>
        <dbReference type="ARBA" id="ARBA00000085"/>
    </source>
</evidence>
<reference evidence="10 11" key="1">
    <citation type="submission" date="2019-02" db="EMBL/GenBank/DDBJ databases">
        <title>Deep-cultivation of Planctomycetes and their phenomic and genomic characterization uncovers novel biology.</title>
        <authorList>
            <person name="Wiegand S."/>
            <person name="Jogler M."/>
            <person name="Boedeker C."/>
            <person name="Pinto D."/>
            <person name="Vollmers J."/>
            <person name="Rivas-Marin E."/>
            <person name="Kohn T."/>
            <person name="Peeters S.H."/>
            <person name="Heuer A."/>
            <person name="Rast P."/>
            <person name="Oberbeckmann S."/>
            <person name="Bunk B."/>
            <person name="Jeske O."/>
            <person name="Meyerdierks A."/>
            <person name="Storesund J.E."/>
            <person name="Kallscheuer N."/>
            <person name="Luecker S."/>
            <person name="Lage O.M."/>
            <person name="Pohl T."/>
            <person name="Merkel B.J."/>
            <person name="Hornburger P."/>
            <person name="Mueller R.-W."/>
            <person name="Bruemmer F."/>
            <person name="Labrenz M."/>
            <person name="Spormann A.M."/>
            <person name="Op Den Camp H."/>
            <person name="Overmann J."/>
            <person name="Amann R."/>
            <person name="Jetten M.S.M."/>
            <person name="Mascher T."/>
            <person name="Medema M.H."/>
            <person name="Devos D.P."/>
            <person name="Kaster A.-K."/>
            <person name="Ovreas L."/>
            <person name="Rohde M."/>
            <person name="Galperin M.Y."/>
            <person name="Jogler C."/>
        </authorList>
    </citation>
    <scope>NUCLEOTIDE SEQUENCE [LARGE SCALE GENOMIC DNA]</scope>
    <source>
        <strain evidence="10 11">Pla22</strain>
    </source>
</reference>
<dbReference type="InterPro" id="IPR050482">
    <property type="entry name" value="Sensor_HK_TwoCompSys"/>
</dbReference>
<gene>
    <name evidence="10" type="primary">liaS</name>
    <name evidence="10" type="ORF">Pla22_00310</name>
</gene>
<evidence type="ECO:0000256" key="5">
    <source>
        <dbReference type="ARBA" id="ARBA00022741"/>
    </source>
</evidence>
<evidence type="ECO:0000313" key="11">
    <source>
        <dbReference type="Proteomes" id="UP000316598"/>
    </source>
</evidence>
<keyword evidence="11" id="KW-1185">Reference proteome</keyword>
<dbReference type="Pfam" id="PF07730">
    <property type="entry name" value="HisKA_3"/>
    <property type="match status" value="1"/>
</dbReference>
<dbReference type="RefSeq" id="WP_165440446.1">
    <property type="nucleotide sequence ID" value="NZ_SJPI01000001.1"/>
</dbReference>
<dbReference type="Gene3D" id="3.30.565.10">
    <property type="entry name" value="Histidine kinase-like ATPase, C-terminal domain"/>
    <property type="match status" value="1"/>
</dbReference>
<dbReference type="GO" id="GO:0005524">
    <property type="term" value="F:ATP binding"/>
    <property type="evidence" value="ECO:0007669"/>
    <property type="project" value="UniProtKB-KW"/>
</dbReference>
<dbReference type="SMART" id="SM00387">
    <property type="entry name" value="HATPase_c"/>
    <property type="match status" value="1"/>
</dbReference>
<evidence type="ECO:0000256" key="8">
    <source>
        <dbReference type="ARBA" id="ARBA00023012"/>
    </source>
</evidence>
<evidence type="ECO:0000256" key="7">
    <source>
        <dbReference type="ARBA" id="ARBA00022840"/>
    </source>
</evidence>
<keyword evidence="3" id="KW-0597">Phosphoprotein</keyword>
<proteinExistence type="predicted"/>
<keyword evidence="6 10" id="KW-0418">Kinase</keyword>
<name>A0A5C5WPB0_9BACT</name>